<reference evidence="3 4" key="1">
    <citation type="submission" date="2015-07" db="EMBL/GenBank/DDBJ databases">
        <title>The genome of Eufriesea mexicana.</title>
        <authorList>
            <person name="Pan H."/>
            <person name="Kapheim K."/>
        </authorList>
    </citation>
    <scope>NUCLEOTIDE SEQUENCE [LARGE SCALE GENOMIC DNA]</scope>
    <source>
        <strain evidence="3">0111107269</strain>
        <tissue evidence="3">Whole body</tissue>
    </source>
</reference>
<gene>
    <name evidence="3" type="ORF">WN48_07072</name>
</gene>
<feature type="coiled-coil region" evidence="1">
    <location>
        <begin position="33"/>
        <end position="96"/>
    </location>
</feature>
<evidence type="ECO:0000313" key="3">
    <source>
        <dbReference type="EMBL" id="OAD62221.1"/>
    </source>
</evidence>
<evidence type="ECO:0000313" key="4">
    <source>
        <dbReference type="Proteomes" id="UP000250275"/>
    </source>
</evidence>
<accession>A0A310SWL2</accession>
<dbReference type="AlphaFoldDB" id="A0A310SWL2"/>
<dbReference type="EMBL" id="KQ759880">
    <property type="protein sequence ID" value="OAD62221.1"/>
    <property type="molecule type" value="Genomic_DNA"/>
</dbReference>
<organism evidence="3 4">
    <name type="scientific">Eufriesea mexicana</name>
    <dbReference type="NCBI Taxonomy" id="516756"/>
    <lineage>
        <taxon>Eukaryota</taxon>
        <taxon>Metazoa</taxon>
        <taxon>Ecdysozoa</taxon>
        <taxon>Arthropoda</taxon>
        <taxon>Hexapoda</taxon>
        <taxon>Insecta</taxon>
        <taxon>Pterygota</taxon>
        <taxon>Neoptera</taxon>
        <taxon>Endopterygota</taxon>
        <taxon>Hymenoptera</taxon>
        <taxon>Apocrita</taxon>
        <taxon>Aculeata</taxon>
        <taxon>Apoidea</taxon>
        <taxon>Anthophila</taxon>
        <taxon>Apidae</taxon>
        <taxon>Eufriesea</taxon>
    </lineage>
</organism>
<proteinExistence type="predicted"/>
<keyword evidence="1" id="KW-0175">Coiled coil</keyword>
<keyword evidence="4" id="KW-1185">Reference proteome</keyword>
<evidence type="ECO:0000256" key="2">
    <source>
        <dbReference type="SAM" id="MobiDB-lite"/>
    </source>
</evidence>
<protein>
    <submittedName>
        <fullName evidence="3">Uncharacterized protein</fullName>
    </submittedName>
</protein>
<feature type="region of interest" description="Disordered" evidence="2">
    <location>
        <begin position="155"/>
        <end position="182"/>
    </location>
</feature>
<evidence type="ECO:0000256" key="1">
    <source>
        <dbReference type="SAM" id="Coils"/>
    </source>
</evidence>
<dbReference type="Proteomes" id="UP000250275">
    <property type="component" value="Unassembled WGS sequence"/>
</dbReference>
<name>A0A310SWL2_9HYME</name>
<sequence length="182" mass="21476">MEGEKRRKEALVENAAVLMDRNMGLVGGEETRLIECETKEIELENKLGKLRKEIVKGRKTWREKGEKERAAWEKGKQELEERIHNLEWMKEKREKEKRKRSIVVIKETEQKEEIKKVQEFNRENIKVEVKVEEAGEMDKGKVIVLAKVKRDSLGKEVAGRGVKRGNEKDKKRQDMQRIVLKQ</sequence>
<feature type="compositionally biased region" description="Basic and acidic residues" evidence="2">
    <location>
        <begin position="155"/>
        <end position="175"/>
    </location>
</feature>